<evidence type="ECO:0000256" key="1">
    <source>
        <dbReference type="ARBA" id="ARBA00004828"/>
    </source>
</evidence>
<dbReference type="PRINTS" id="PR00474">
    <property type="entry name" value="GLU5KINASE"/>
</dbReference>
<gene>
    <name evidence="10" type="primary">argB_21</name>
    <name evidence="10" type="ORF">SDC9_72817</name>
</gene>
<keyword evidence="3" id="KW-0055">Arginine biosynthesis</keyword>
<dbReference type="EMBL" id="VSSQ01004703">
    <property type="protein sequence ID" value="MPM26316.1"/>
    <property type="molecule type" value="Genomic_DNA"/>
</dbReference>
<evidence type="ECO:0000259" key="9">
    <source>
        <dbReference type="Pfam" id="PF00696"/>
    </source>
</evidence>
<evidence type="ECO:0000313" key="10">
    <source>
        <dbReference type="EMBL" id="MPM26316.1"/>
    </source>
</evidence>
<evidence type="ECO:0000256" key="8">
    <source>
        <dbReference type="ARBA" id="ARBA00022840"/>
    </source>
</evidence>
<evidence type="ECO:0000256" key="3">
    <source>
        <dbReference type="ARBA" id="ARBA00022571"/>
    </source>
</evidence>
<dbReference type="InterPro" id="IPR018042">
    <property type="entry name" value="Aspartate_kinase_CS"/>
</dbReference>
<dbReference type="PANTHER" id="PTHR23342">
    <property type="entry name" value="N-ACETYLGLUTAMATE SYNTHASE"/>
    <property type="match status" value="1"/>
</dbReference>
<dbReference type="CDD" id="cd04250">
    <property type="entry name" value="AAK_NAGK-C"/>
    <property type="match status" value="1"/>
</dbReference>
<keyword evidence="6" id="KW-0547">Nucleotide-binding</keyword>
<dbReference type="AlphaFoldDB" id="A0A644YCN3"/>
<evidence type="ECO:0000256" key="7">
    <source>
        <dbReference type="ARBA" id="ARBA00022777"/>
    </source>
</evidence>
<sequence length="297" mass="31930">MRMETWISKADTLLAALPYIQKFRGALIVVKFGGSSMEDPDLVKSTMRDIVLMECIGFKPIVVHGGGKAISAELKRQDIPVKFVNGLRHTCERTIAVVDDVLHNQINQNLVELARGFGGPAAAISGKNILTAEKILSKDPNTGKEQDIGFVGGIVSVDVAPIQAALAAGEIPIITPLGKGRDGQIYNINADIAACKIAEAVHARKLVFLSDVPGVLRDPADENSVIPTIRTDKIPDLIQDKILTGGMLPKINSCVHALDAGINKVHMIDGRLRHSLLLEIFTDEGIGTQIVRPDSVM</sequence>
<dbReference type="PANTHER" id="PTHR23342:SF0">
    <property type="entry name" value="N-ACETYLGLUTAMATE SYNTHASE, MITOCHONDRIAL"/>
    <property type="match status" value="1"/>
</dbReference>
<dbReference type="Gene3D" id="3.40.1160.10">
    <property type="entry name" value="Acetylglutamate kinase-like"/>
    <property type="match status" value="1"/>
</dbReference>
<evidence type="ECO:0000256" key="4">
    <source>
        <dbReference type="ARBA" id="ARBA00022605"/>
    </source>
</evidence>
<dbReference type="GO" id="GO:0005737">
    <property type="term" value="C:cytoplasm"/>
    <property type="evidence" value="ECO:0007669"/>
    <property type="project" value="InterPro"/>
</dbReference>
<protein>
    <recommendedName>
        <fullName evidence="2">acetylglutamate kinase</fullName>
        <ecNumber evidence="2">2.7.2.8</ecNumber>
    </recommendedName>
</protein>
<dbReference type="PROSITE" id="PS00324">
    <property type="entry name" value="ASPARTOKINASE"/>
    <property type="match status" value="1"/>
</dbReference>
<evidence type="ECO:0000256" key="5">
    <source>
        <dbReference type="ARBA" id="ARBA00022679"/>
    </source>
</evidence>
<dbReference type="InterPro" id="IPR001048">
    <property type="entry name" value="Asp/Glu/Uridylate_kinase"/>
</dbReference>
<keyword evidence="4" id="KW-0028">Amino-acid biosynthesis</keyword>
<dbReference type="FunFam" id="3.40.1160.10:FF:000004">
    <property type="entry name" value="Acetylglutamate kinase"/>
    <property type="match status" value="1"/>
</dbReference>
<keyword evidence="5 10" id="KW-0808">Transferase</keyword>
<reference evidence="10" key="1">
    <citation type="submission" date="2019-08" db="EMBL/GenBank/DDBJ databases">
        <authorList>
            <person name="Kucharzyk K."/>
            <person name="Murdoch R.W."/>
            <person name="Higgins S."/>
            <person name="Loffler F."/>
        </authorList>
    </citation>
    <scope>NUCLEOTIDE SEQUENCE</scope>
</reference>
<organism evidence="10">
    <name type="scientific">bioreactor metagenome</name>
    <dbReference type="NCBI Taxonomy" id="1076179"/>
    <lineage>
        <taxon>unclassified sequences</taxon>
        <taxon>metagenomes</taxon>
        <taxon>ecological metagenomes</taxon>
    </lineage>
</organism>
<comment type="pathway">
    <text evidence="1">Amino-acid biosynthesis; L-arginine biosynthesis; N(2)-acetyl-L-ornithine from L-glutamate: step 2/4.</text>
</comment>
<dbReference type="NCBIfam" id="TIGR00761">
    <property type="entry name" value="argB"/>
    <property type="match status" value="1"/>
</dbReference>
<dbReference type="EC" id="2.7.2.8" evidence="2"/>
<proteinExistence type="inferred from homology"/>
<dbReference type="InterPro" id="IPR037528">
    <property type="entry name" value="ArgB"/>
</dbReference>
<dbReference type="HAMAP" id="MF_00082">
    <property type="entry name" value="ArgB"/>
    <property type="match status" value="1"/>
</dbReference>
<dbReference type="Pfam" id="PF00696">
    <property type="entry name" value="AA_kinase"/>
    <property type="match status" value="1"/>
</dbReference>
<dbReference type="GO" id="GO:0005524">
    <property type="term" value="F:ATP binding"/>
    <property type="evidence" value="ECO:0007669"/>
    <property type="project" value="UniProtKB-KW"/>
</dbReference>
<dbReference type="InterPro" id="IPR041727">
    <property type="entry name" value="NAGK-C"/>
</dbReference>
<evidence type="ECO:0000256" key="6">
    <source>
        <dbReference type="ARBA" id="ARBA00022741"/>
    </source>
</evidence>
<dbReference type="GO" id="GO:0003991">
    <property type="term" value="F:acetylglutamate kinase activity"/>
    <property type="evidence" value="ECO:0007669"/>
    <property type="project" value="UniProtKB-EC"/>
</dbReference>
<dbReference type="InterPro" id="IPR004662">
    <property type="entry name" value="AcgluKinase_fam"/>
</dbReference>
<dbReference type="GO" id="GO:0006526">
    <property type="term" value="P:L-arginine biosynthetic process"/>
    <property type="evidence" value="ECO:0007669"/>
    <property type="project" value="UniProtKB-KW"/>
</dbReference>
<comment type="caution">
    <text evidence="10">The sequence shown here is derived from an EMBL/GenBank/DDBJ whole genome shotgun (WGS) entry which is preliminary data.</text>
</comment>
<evidence type="ECO:0000256" key="2">
    <source>
        <dbReference type="ARBA" id="ARBA00013065"/>
    </source>
</evidence>
<dbReference type="GO" id="GO:0004072">
    <property type="term" value="F:aspartate kinase activity"/>
    <property type="evidence" value="ECO:0007669"/>
    <property type="project" value="InterPro"/>
</dbReference>
<dbReference type="InterPro" id="IPR001057">
    <property type="entry name" value="Glu/AcGlu_kinase"/>
</dbReference>
<dbReference type="InterPro" id="IPR036393">
    <property type="entry name" value="AceGlu_kinase-like_sf"/>
</dbReference>
<name>A0A644YCN3_9ZZZZ</name>
<dbReference type="SUPFAM" id="SSF53633">
    <property type="entry name" value="Carbamate kinase-like"/>
    <property type="match status" value="1"/>
</dbReference>
<accession>A0A644YCN3</accession>
<dbReference type="PIRSF" id="PIRSF000728">
    <property type="entry name" value="NAGK"/>
    <property type="match status" value="1"/>
</dbReference>
<keyword evidence="8" id="KW-0067">ATP-binding</keyword>
<keyword evidence="7 10" id="KW-0418">Kinase</keyword>
<feature type="domain" description="Aspartate/glutamate/uridylate kinase" evidence="9">
    <location>
        <begin position="27"/>
        <end position="268"/>
    </location>
</feature>